<gene>
    <name evidence="2" type="ORF">N4264_14930</name>
</gene>
<dbReference type="EMBL" id="CP104694">
    <property type="protein sequence ID" value="UXI66045.1"/>
    <property type="molecule type" value="Genomic_DNA"/>
</dbReference>
<dbReference type="PANTHER" id="PTHR30203">
    <property type="entry name" value="OUTER MEMBRANE CATION EFFLUX PROTEIN"/>
    <property type="match status" value="1"/>
</dbReference>
<reference evidence="2" key="1">
    <citation type="submission" date="2022-09" db="EMBL/GenBank/DDBJ databases">
        <title>Tahibacter sp. nov., isolated from a fresh water.</title>
        <authorList>
            <person name="Baek J.H."/>
            <person name="Lee J.K."/>
            <person name="Kim J.M."/>
            <person name="Jeon C.O."/>
        </authorList>
    </citation>
    <scope>NUCLEOTIDE SEQUENCE</scope>
    <source>
        <strain evidence="2">W38</strain>
    </source>
</reference>
<dbReference type="RefSeq" id="WP_261693031.1">
    <property type="nucleotide sequence ID" value="NZ_CP104694.1"/>
</dbReference>
<evidence type="ECO:0000256" key="1">
    <source>
        <dbReference type="SAM" id="MobiDB-lite"/>
    </source>
</evidence>
<organism evidence="2 3">
    <name type="scientific">Tahibacter amnicola</name>
    <dbReference type="NCBI Taxonomy" id="2976241"/>
    <lineage>
        <taxon>Bacteria</taxon>
        <taxon>Pseudomonadati</taxon>
        <taxon>Pseudomonadota</taxon>
        <taxon>Gammaproteobacteria</taxon>
        <taxon>Lysobacterales</taxon>
        <taxon>Rhodanobacteraceae</taxon>
        <taxon>Tahibacter</taxon>
    </lineage>
</organism>
<keyword evidence="3" id="KW-1185">Reference proteome</keyword>
<dbReference type="Gene3D" id="1.20.1600.10">
    <property type="entry name" value="Outer membrane efflux proteins (OEP)"/>
    <property type="match status" value="1"/>
</dbReference>
<name>A0ABY6B834_9GAMM</name>
<sequence length="522" mass="56598">MFFSRPATMAAALVLAGCASLPRERGYAETSALVAQRIGVAPDSASWATPDQPEIPTEPLSAERAIALAYVYNPRVRETYARLGLGRAELEDARRIANPTFEFARQRAGDGEHPKITRSLSIGFTDLLLLPARKRFAQTELVRLQDEVAAELLALSVEVESAWYSAVSARQVADMREMVATAAESSAELAQRFFDAGNINRLQLELERAAAVQARIAATRAIAESLKTRSELAALVGLAAEASWTLDRQLPAPPATVVAAADLTPRALEQRLDLRAAQHAVAQREDVLGVARRWRWLGTVEVGYEQERQGHEGVSQGPTLSLALPIFNQGQGATAKARAELIQARAELDAMLLRVQNEALLGVQKLNVAREVAEQYRTALVPSREAIVARTQEHVNFMLVGVFELLLAKREEYDAYQEYLEAVRDYWVARAELRGIVGGALPEDGMDLTPTIGVEAIAPQASAPAMDHSGHGDTIDPQAGHGTSAEDPHAGHAPKAPQQSPAKAATKDTQGEHSHLEHGDER</sequence>
<dbReference type="PROSITE" id="PS51257">
    <property type="entry name" value="PROKAR_LIPOPROTEIN"/>
    <property type="match status" value="1"/>
</dbReference>
<evidence type="ECO:0000313" key="3">
    <source>
        <dbReference type="Proteomes" id="UP001064632"/>
    </source>
</evidence>
<accession>A0ABY6B834</accession>
<dbReference type="PANTHER" id="PTHR30203:SF24">
    <property type="entry name" value="BLR4935 PROTEIN"/>
    <property type="match status" value="1"/>
</dbReference>
<dbReference type="InterPro" id="IPR010131">
    <property type="entry name" value="MdtP/NodT-like"/>
</dbReference>
<evidence type="ECO:0000313" key="2">
    <source>
        <dbReference type="EMBL" id="UXI66045.1"/>
    </source>
</evidence>
<feature type="region of interest" description="Disordered" evidence="1">
    <location>
        <begin position="462"/>
        <end position="522"/>
    </location>
</feature>
<protein>
    <submittedName>
        <fullName evidence="2">TolC family protein</fullName>
    </submittedName>
</protein>
<proteinExistence type="predicted"/>
<feature type="compositionally biased region" description="Low complexity" evidence="1">
    <location>
        <begin position="493"/>
        <end position="504"/>
    </location>
</feature>
<feature type="compositionally biased region" description="Basic and acidic residues" evidence="1">
    <location>
        <begin position="505"/>
        <end position="522"/>
    </location>
</feature>
<dbReference type="SUPFAM" id="SSF56954">
    <property type="entry name" value="Outer membrane efflux proteins (OEP)"/>
    <property type="match status" value="1"/>
</dbReference>
<dbReference type="Proteomes" id="UP001064632">
    <property type="component" value="Chromosome"/>
</dbReference>